<accession>A0ABT7CTL2</accession>
<name>A0ABT7CTL2_9BACT</name>
<organism evidence="2 3">
    <name type="scientific">Xanthocytophaga flava</name>
    <dbReference type="NCBI Taxonomy" id="3048013"/>
    <lineage>
        <taxon>Bacteria</taxon>
        <taxon>Pseudomonadati</taxon>
        <taxon>Bacteroidota</taxon>
        <taxon>Cytophagia</taxon>
        <taxon>Cytophagales</taxon>
        <taxon>Rhodocytophagaceae</taxon>
        <taxon>Xanthocytophaga</taxon>
    </lineage>
</organism>
<evidence type="ECO:0000313" key="2">
    <source>
        <dbReference type="EMBL" id="MDJ1497115.1"/>
    </source>
</evidence>
<keyword evidence="3" id="KW-1185">Reference proteome</keyword>
<proteinExistence type="predicted"/>
<comment type="caution">
    <text evidence="2">The sequence shown here is derived from an EMBL/GenBank/DDBJ whole genome shotgun (WGS) entry which is preliminary data.</text>
</comment>
<protein>
    <recommendedName>
        <fullName evidence="4">Lipoprotein</fullName>
    </recommendedName>
</protein>
<gene>
    <name evidence="2" type="ORF">QNI19_29525</name>
</gene>
<reference evidence="2 3" key="1">
    <citation type="submission" date="2023-05" db="EMBL/GenBank/DDBJ databases">
        <authorList>
            <person name="Zhang X."/>
        </authorList>
    </citation>
    <scope>NUCLEOTIDE SEQUENCE [LARGE SCALE GENOMIC DNA]</scope>
    <source>
        <strain evidence="2 3">DM2B3-1</strain>
    </source>
</reference>
<feature type="signal peptide" evidence="1">
    <location>
        <begin position="1"/>
        <end position="25"/>
    </location>
</feature>
<evidence type="ECO:0008006" key="4">
    <source>
        <dbReference type="Google" id="ProtNLM"/>
    </source>
</evidence>
<dbReference type="EMBL" id="JASJOT010000029">
    <property type="protein sequence ID" value="MDJ1497115.1"/>
    <property type="molecule type" value="Genomic_DNA"/>
</dbReference>
<feature type="chain" id="PRO_5045486831" description="Lipoprotein" evidence="1">
    <location>
        <begin position="26"/>
        <end position="157"/>
    </location>
</feature>
<dbReference type="PROSITE" id="PS51257">
    <property type="entry name" value="PROKAR_LIPOPROTEIN"/>
    <property type="match status" value="1"/>
</dbReference>
<sequence length="157" mass="18711">MSYKCKLVFSKAFLALLYLMLGSCAESKHDFYKDQMEGFDVWRLPIVKPYRLLTADCFSKVRCIGWSFQSRDFLETFTVDSVNYDNNYILFYTPYNRENYVAIDVIIKKVYKFTNAKAYKVFLKENKIDDELYSVHYVHASWKATTELPWKGELLEY</sequence>
<dbReference type="RefSeq" id="WP_314002444.1">
    <property type="nucleotide sequence ID" value="NZ_JASJOR010000025.1"/>
</dbReference>
<keyword evidence="1" id="KW-0732">Signal</keyword>
<evidence type="ECO:0000313" key="3">
    <source>
        <dbReference type="Proteomes" id="UP001228581"/>
    </source>
</evidence>
<evidence type="ECO:0000256" key="1">
    <source>
        <dbReference type="SAM" id="SignalP"/>
    </source>
</evidence>
<dbReference type="Proteomes" id="UP001228581">
    <property type="component" value="Unassembled WGS sequence"/>
</dbReference>